<evidence type="ECO:0000313" key="2">
    <source>
        <dbReference type="EMBL" id="RVT63801.1"/>
    </source>
</evidence>
<accession>A0A437KCF1</accession>
<dbReference type="GO" id="GO:0004040">
    <property type="term" value="F:amidase activity"/>
    <property type="evidence" value="ECO:0007669"/>
    <property type="project" value="InterPro"/>
</dbReference>
<dbReference type="SMART" id="SM00047">
    <property type="entry name" value="LYZ2"/>
    <property type="match status" value="1"/>
</dbReference>
<dbReference type="PROSITE" id="PS51820">
    <property type="entry name" value="PA14"/>
    <property type="match status" value="6"/>
</dbReference>
<feature type="domain" description="PA14" evidence="1">
    <location>
        <begin position="578"/>
        <end position="729"/>
    </location>
</feature>
<gene>
    <name evidence="2" type="ORF">EM808_11115</name>
</gene>
<dbReference type="SUPFAM" id="SSF56988">
    <property type="entry name" value="Anthrax protective antigen"/>
    <property type="match status" value="7"/>
</dbReference>
<feature type="domain" description="PA14" evidence="1">
    <location>
        <begin position="1126"/>
        <end position="1271"/>
    </location>
</feature>
<name>A0A437KCF1_9BACI</name>
<feature type="domain" description="PA14" evidence="1">
    <location>
        <begin position="305"/>
        <end position="455"/>
    </location>
</feature>
<proteinExistence type="predicted"/>
<dbReference type="Pfam" id="PF07691">
    <property type="entry name" value="PA14"/>
    <property type="match status" value="6"/>
</dbReference>
<organism evidence="2 3">
    <name type="scientific">Niallia taxi</name>
    <dbReference type="NCBI Taxonomy" id="2499688"/>
    <lineage>
        <taxon>Bacteria</taxon>
        <taxon>Bacillati</taxon>
        <taxon>Bacillota</taxon>
        <taxon>Bacilli</taxon>
        <taxon>Bacillales</taxon>
        <taxon>Bacillaceae</taxon>
        <taxon>Niallia</taxon>
    </lineage>
</organism>
<feature type="domain" description="PA14" evidence="1">
    <location>
        <begin position="1266"/>
        <end position="1409"/>
    </location>
</feature>
<dbReference type="InterPro" id="IPR002901">
    <property type="entry name" value="MGlyc_endo_b_GlcNAc-like_dom"/>
</dbReference>
<feature type="domain" description="PA14" evidence="1">
    <location>
        <begin position="33"/>
        <end position="182"/>
    </location>
</feature>
<dbReference type="InterPro" id="IPR011658">
    <property type="entry name" value="PA14_dom"/>
</dbReference>
<keyword evidence="3" id="KW-1185">Reference proteome</keyword>
<dbReference type="InterPro" id="IPR037524">
    <property type="entry name" value="PA14/GLEYA"/>
</dbReference>
<comment type="caution">
    <text evidence="2">The sequence shown here is derived from an EMBL/GenBank/DDBJ whole genome shotgun (WGS) entry which is preliminary data.</text>
</comment>
<dbReference type="Pfam" id="PF01832">
    <property type="entry name" value="Glucosaminidase"/>
    <property type="match status" value="1"/>
</dbReference>
<feature type="domain" description="PA14" evidence="1">
    <location>
        <begin position="852"/>
        <end position="1004"/>
    </location>
</feature>
<dbReference type="EMBL" id="RZTZ01000003">
    <property type="protein sequence ID" value="RVT63801.1"/>
    <property type="molecule type" value="Genomic_DNA"/>
</dbReference>
<sequence length="1704" mass="186707">MPRIKKFLPITILTAAIGISGFFLPASHDAEAATAAKWSVSYYNNTGMSGTPVLKEEISQNELGLKVDNGKNSPATGVNSDNFSAVYQSDQVMPAGKYILRTRADDGIRVYVDGKKIIDDWTASSYWKSEKSKVITVSDLTNQSNKQLHRIKVEYYDKTGGSGLEVYLHPYEDETEDSSWLGLYYSNKSYSGTPALVEGGATAGTKLTQLLKDWGRESPADGLPADNFTATYLKKLAGGKDYFVQSYADDQIEVKIGNQTVIKQNYNSSGAINTGVAVNVGSGEQTMKVNYLEATGRARFAAEAVEFGDWIGWYYDNTSLSGTPKRQNVIQGDGKSLKVENGSGSPISGIGKDNFSVRYSTAQRIKAGKYILRTRADDGMRVYIDGKLAVDGWKSSSYWKSEQVHMIDIKDKSTSGSSKDVHEITIEYYEKTGGSGLEFYLNSIQEEAAANKWLGLYYNNTSLSGLAAVIEGGATAGTKQSQLFHNWDKNKPYPNVNEDNFTASYYKLLDGSKDYFIQTYADDRIRAKANGKTIINRWTNSSGIVDSGIVTDLAAGNNLLQVDYMEAGGRARIAGDAVPLGNWIAWYYNNTSLSGFPAAQNTISSDGTSLKVENGYGSPVSAVGGDYFSASYATAQRIKAGDYIVRTRADDGMRVYIDGKLAVDSWESSSYWKSEQTHVISVKDHTTGNADQKDIHTIRIEYYEQTKGSGLEFYLQPASAELEKDSWLELYYNNTNQSGTPVKAVGGATAGTKVKELLHNWGTGKPYAEVNADNFSAKFMKLIAGGKDYVLETYADDGVKATVDDKSIINRWSNSSGKSDFGTITGLSAGDHRLTVDYFENTNNAGIAATVAPFGNWIASYYNNTSLTGMPKTVKTVSGNGTSLKVENGNGSPATGINADNFSVSYKTAQRINSGSYILRTRADDGIRVYLDGNLVVDKWSPSSYWKSESTDIIQVKDRTTGSATDKNVHTIEIQYYDNTGSSGLEFYLQNADKEVEKNSWFGQFYPNTTLSGNYVNIVGGATSGNKLDTIRYNWGTSQSISGLSADNFSARFRKVITGGKDYFAQAFADDGIRMSLDGSKFIDKWTNSSGDIYRATLPAVASGDHTVTAEYYENTGKAAVFADVVPFGNWMVYYYDNTETSGAPVNAKIMESNSNNGFTEDFGYDAPMANVPANNYSTRYVTAKRLTAGDYYINTIADDGVQVLIDGKVVIDRYTAGNSKNDAVKYSVKNGAEGDIHWIEVRYLEKTGKSNIDFSITPFKESSLINKDTWTIQYYPNVINPSNPVSSTGLVEIDQESDVNFNWGSGSPASSIPNDNFSAVMSKQVYFSKSTNYDFSVNADDGVKLLVDGKTVIDSWVAKKGLREEKAKYMDKGYHTVTIQYFESTGNASISLDIKESVKQEVIKTYSDFSLTLDQMTTIQGNSAPKTDKRYDIYLREDAFYTKSNGKLAVEGGWNIRTGPGTNYGSHDLRFLAGDSDFTILSTVKGTDGKNWMKLGGWVPPSLVDLKYYINPANFQNTLKAQLQFVKLSEPGTINVNEVNEKVLTGKGILAGKASSYQKAAEQYGVNAVYLMAHSFLETGNGTSQLAKGVTYNGKTVYNMYGIGATDNNALSGGSAFAYSAGWFTPEAAIIGGAEFVRKDYIDRGQDTIYEMRWNPVGAAANGYATHQYATDIGWASKQTSSMYNIYNILESYSITLDIPRYK</sequence>
<dbReference type="Gene3D" id="3.90.182.10">
    <property type="entry name" value="Toxin - Anthrax Protective Antigen,domain 1"/>
    <property type="match status" value="5"/>
</dbReference>
<reference evidence="2 3" key="1">
    <citation type="submission" date="2019-01" db="EMBL/GenBank/DDBJ databases">
        <title>Bacillus sp. M5HDSG1-1, whole genome shotgun sequence.</title>
        <authorList>
            <person name="Tuo L."/>
        </authorList>
    </citation>
    <scope>NUCLEOTIDE SEQUENCE [LARGE SCALE GENOMIC DNA]</scope>
    <source>
        <strain evidence="2 3">M5HDSG1-1</strain>
    </source>
</reference>
<evidence type="ECO:0000313" key="3">
    <source>
        <dbReference type="Proteomes" id="UP000288024"/>
    </source>
</evidence>
<dbReference type="Gene3D" id="1.10.530.10">
    <property type="match status" value="1"/>
</dbReference>
<dbReference type="Proteomes" id="UP000288024">
    <property type="component" value="Unassembled WGS sequence"/>
</dbReference>
<dbReference type="SMART" id="SM00758">
    <property type="entry name" value="PA14"/>
    <property type="match status" value="6"/>
</dbReference>
<protein>
    <recommendedName>
        <fullName evidence="1">PA14 domain-containing protein</fullName>
    </recommendedName>
</protein>
<evidence type="ECO:0000259" key="1">
    <source>
        <dbReference type="PROSITE" id="PS51820"/>
    </source>
</evidence>
<dbReference type="RefSeq" id="WP_127738277.1">
    <property type="nucleotide sequence ID" value="NZ_RZTZ01000003.1"/>
</dbReference>